<comment type="subcellular location">
    <subcellularLocation>
        <location evidence="1">Cell membrane</location>
        <topology evidence="1">Single-pass membrane protein</topology>
    </subcellularLocation>
</comment>
<comment type="caution">
    <text evidence="10">The sequence shown here is derived from an EMBL/GenBank/DDBJ whole genome shotgun (WGS) entry which is preliminary data.</text>
</comment>
<keyword evidence="7 9" id="KW-0472">Membrane</keyword>
<keyword evidence="6 9" id="KW-1133">Transmembrane helix</keyword>
<dbReference type="Proteomes" id="UP001174909">
    <property type="component" value="Unassembled WGS sequence"/>
</dbReference>
<gene>
    <name evidence="10" type="ORF">GBAR_LOCUS20997</name>
</gene>
<dbReference type="InterPro" id="IPR014168">
    <property type="entry name" value="Tol-Pal_TolR"/>
</dbReference>
<proteinExistence type="predicted"/>
<evidence type="ECO:0000256" key="8">
    <source>
        <dbReference type="ARBA" id="ARBA00023306"/>
    </source>
</evidence>
<name>A0AA35SYB0_GEOBA</name>
<evidence type="ECO:0000256" key="2">
    <source>
        <dbReference type="ARBA" id="ARBA00022475"/>
    </source>
</evidence>
<feature type="transmembrane region" description="Helical" evidence="9">
    <location>
        <begin position="12"/>
        <end position="31"/>
    </location>
</feature>
<evidence type="ECO:0000256" key="4">
    <source>
        <dbReference type="ARBA" id="ARBA00022618"/>
    </source>
</evidence>
<organism evidence="10 11">
    <name type="scientific">Geodia barretti</name>
    <name type="common">Barrett's horny sponge</name>
    <dbReference type="NCBI Taxonomy" id="519541"/>
    <lineage>
        <taxon>Eukaryota</taxon>
        <taxon>Metazoa</taxon>
        <taxon>Porifera</taxon>
        <taxon>Demospongiae</taxon>
        <taxon>Heteroscleromorpha</taxon>
        <taxon>Tetractinellida</taxon>
        <taxon>Astrophorina</taxon>
        <taxon>Geodiidae</taxon>
        <taxon>Geodia</taxon>
    </lineage>
</organism>
<keyword evidence="2" id="KW-1003">Cell membrane</keyword>
<dbReference type="PANTHER" id="PTHR30558">
    <property type="entry name" value="EXBD MEMBRANE COMPONENT OF PMF-DRIVEN MACROMOLECULE IMPORT SYSTEM"/>
    <property type="match status" value="1"/>
</dbReference>
<keyword evidence="4" id="KW-0132">Cell division</keyword>
<dbReference type="NCBIfam" id="TIGR02801">
    <property type="entry name" value="tolR"/>
    <property type="match status" value="1"/>
</dbReference>
<keyword evidence="8" id="KW-0131">Cell cycle</keyword>
<dbReference type="EMBL" id="CASHTH010002947">
    <property type="protein sequence ID" value="CAI8037537.1"/>
    <property type="molecule type" value="Genomic_DNA"/>
</dbReference>
<dbReference type="GO" id="GO:0022857">
    <property type="term" value="F:transmembrane transporter activity"/>
    <property type="evidence" value="ECO:0007669"/>
    <property type="project" value="InterPro"/>
</dbReference>
<dbReference type="GO" id="GO:0015031">
    <property type="term" value="P:protein transport"/>
    <property type="evidence" value="ECO:0007669"/>
    <property type="project" value="InterPro"/>
</dbReference>
<evidence type="ECO:0000256" key="6">
    <source>
        <dbReference type="ARBA" id="ARBA00022989"/>
    </source>
</evidence>
<evidence type="ECO:0000256" key="5">
    <source>
        <dbReference type="ARBA" id="ARBA00022692"/>
    </source>
</evidence>
<dbReference type="Gene3D" id="3.30.420.270">
    <property type="match status" value="1"/>
</dbReference>
<dbReference type="PANTHER" id="PTHR30558:SF7">
    <property type="entry name" value="TOL-PAL SYSTEM PROTEIN TOLR"/>
    <property type="match status" value="1"/>
</dbReference>
<dbReference type="GO" id="GO:0005886">
    <property type="term" value="C:plasma membrane"/>
    <property type="evidence" value="ECO:0007669"/>
    <property type="project" value="UniProtKB-SubCell"/>
</dbReference>
<keyword evidence="11" id="KW-1185">Reference proteome</keyword>
<protein>
    <submittedName>
        <fullName evidence="10">Tol-Pal system protein TolR</fullName>
    </submittedName>
</protein>
<dbReference type="InterPro" id="IPR003400">
    <property type="entry name" value="ExbD"/>
</dbReference>
<evidence type="ECO:0000256" key="9">
    <source>
        <dbReference type="SAM" id="Phobius"/>
    </source>
</evidence>
<evidence type="ECO:0000256" key="1">
    <source>
        <dbReference type="ARBA" id="ARBA00004162"/>
    </source>
</evidence>
<accession>A0AA35SYB0</accession>
<evidence type="ECO:0000256" key="7">
    <source>
        <dbReference type="ARBA" id="ARBA00023136"/>
    </source>
</evidence>
<evidence type="ECO:0000313" key="11">
    <source>
        <dbReference type="Proteomes" id="UP001174909"/>
    </source>
</evidence>
<keyword evidence="3" id="KW-0997">Cell inner membrane</keyword>
<reference evidence="10" key="1">
    <citation type="submission" date="2023-03" db="EMBL/GenBank/DDBJ databases">
        <authorList>
            <person name="Steffen K."/>
            <person name="Cardenas P."/>
        </authorList>
    </citation>
    <scope>NUCLEOTIDE SEQUENCE</scope>
</reference>
<dbReference type="Pfam" id="PF02472">
    <property type="entry name" value="ExbD"/>
    <property type="match status" value="1"/>
</dbReference>
<dbReference type="GO" id="GO:0051301">
    <property type="term" value="P:cell division"/>
    <property type="evidence" value="ECO:0007669"/>
    <property type="project" value="UniProtKB-KW"/>
</dbReference>
<evidence type="ECO:0000313" key="10">
    <source>
        <dbReference type="EMBL" id="CAI8037537.1"/>
    </source>
</evidence>
<sequence length="129" mass="14194">MSQINVTPFVDVMLVLLVIFMITAPLLTVGVEVDLPEADTPPLAGDDEPLSITITRDGTTYLQETEIALEALIPKLRAITERRPDVRIFIRGDRDIAYGRVMEVMGVLNAAGFNNVALVTEPRRSVSDE</sequence>
<evidence type="ECO:0000256" key="3">
    <source>
        <dbReference type="ARBA" id="ARBA00022519"/>
    </source>
</evidence>
<dbReference type="AlphaFoldDB" id="A0AA35SYB0"/>
<keyword evidence="5 9" id="KW-0812">Transmembrane</keyword>